<dbReference type="AlphaFoldDB" id="A0ABD3RJD1"/>
<dbReference type="EMBL" id="JBJXBP010000008">
    <property type="protein sequence ID" value="KAL3813102.1"/>
    <property type="molecule type" value="Genomic_DNA"/>
</dbReference>
<dbReference type="PANTHER" id="PTHR10775">
    <property type="entry name" value="OS08G0208400 PROTEIN"/>
    <property type="match status" value="1"/>
</dbReference>
<evidence type="ECO:0000313" key="4">
    <source>
        <dbReference type="Proteomes" id="UP001634393"/>
    </source>
</evidence>
<feature type="domain" description="Transposase-associated" evidence="2">
    <location>
        <begin position="3"/>
        <end position="74"/>
    </location>
</feature>
<dbReference type="InterPro" id="IPR025452">
    <property type="entry name" value="DUF4218"/>
</dbReference>
<dbReference type="InterPro" id="IPR029480">
    <property type="entry name" value="Transpos_assoc"/>
</dbReference>
<feature type="domain" description="DUF4218" evidence="1">
    <location>
        <begin position="667"/>
        <end position="730"/>
    </location>
</feature>
<dbReference type="Pfam" id="PF02992">
    <property type="entry name" value="Transposase_21"/>
    <property type="match status" value="1"/>
</dbReference>
<accession>A0ABD3RJD1</accession>
<proteinExistence type="predicted"/>
<protein>
    <recommendedName>
        <fullName evidence="5">Transposase</fullName>
    </recommendedName>
</protein>
<keyword evidence="4" id="KW-1185">Reference proteome</keyword>
<organism evidence="3 4">
    <name type="scientific">Penstemon smallii</name>
    <dbReference type="NCBI Taxonomy" id="265156"/>
    <lineage>
        <taxon>Eukaryota</taxon>
        <taxon>Viridiplantae</taxon>
        <taxon>Streptophyta</taxon>
        <taxon>Embryophyta</taxon>
        <taxon>Tracheophyta</taxon>
        <taxon>Spermatophyta</taxon>
        <taxon>Magnoliopsida</taxon>
        <taxon>eudicotyledons</taxon>
        <taxon>Gunneridae</taxon>
        <taxon>Pentapetalae</taxon>
        <taxon>asterids</taxon>
        <taxon>lamiids</taxon>
        <taxon>Lamiales</taxon>
        <taxon>Plantaginaceae</taxon>
        <taxon>Cheloneae</taxon>
        <taxon>Penstemon</taxon>
    </lineage>
</organism>
<comment type="caution">
    <text evidence="3">The sequence shown here is derived from an EMBL/GenBank/DDBJ whole genome shotgun (WGS) entry which is preliminary data.</text>
</comment>
<sequence>MDKSWMDLPRSSSEYHIGLQYFLDFAVSNSNDGMILCPCKKCKNGICRTRTIVEEHILWNGFLSGYTKWVLHGELLSGEARMPHNHDGLNVNDNMQEMLHDAFGLQDDLNNVEITPRVEEAERPCKEAERFYKLLQDAEKELYPGCQNDSSFTLLLNLLKESFPEGVELPKNYYETKKIMKDLGLNYNKIDACKNDCMLYWGVNESKTKCDTCDEPRWITHEPNPDEHDHYTKKSNKDKKVPKKVIWHFPLKPRLQRLFMNSKTAALMKWHDEERTKDGVMRHPADSPAWQTFDYHHPEFAKDSRNVRLGLACDGFNPFKTMNVAHSTWPVIIIPYNMPPGDCMKKSYFMLSTLIPGPTEPGNNIDVYLQPLVAELKELFEIGVTTYDASSKENFQMRAALLWTISDFPGLAAISGWSTKGEYACPVCYKFTNSKWLDNSHKYCYMCHRIFLPEDHPYRNEKASFDGTKELRKAPPYLRGSTVLDDIKDVDNKFGKNVGDLNLPYSWKKKSILFDLPYWEKNLVRHNLDVMHIEKNVCDKVLYTLIDSDKSKDNYKARLDLQKMGIRAGLHPFVDEFGKEWIPTSSFTLDKIEKERFCKVLKNIKVPDGYAANISRCVHFKPTKIFGLKSHDSHILMQQLLPISLRKLLPKSVRLPLIHLSRYFRDLCSKTLCHSDLTRMEKEIAVILCQLEKIFPPAFFDIMVHLTVHLVTEAKLAGPVHYRWMCAIER</sequence>
<evidence type="ECO:0000259" key="2">
    <source>
        <dbReference type="Pfam" id="PF13963"/>
    </source>
</evidence>
<evidence type="ECO:0000313" key="3">
    <source>
        <dbReference type="EMBL" id="KAL3813102.1"/>
    </source>
</evidence>
<dbReference type="Proteomes" id="UP001634393">
    <property type="component" value="Unassembled WGS sequence"/>
</dbReference>
<dbReference type="PANTHER" id="PTHR10775:SF182">
    <property type="entry name" value="TRANSPOSON, EN_SPM-LIKE, TRANSPOSASE-ASSOCIATED DOMAIN PROTEIN-RELATED"/>
    <property type="match status" value="1"/>
</dbReference>
<gene>
    <name evidence="3" type="ORF">ACJIZ3_014370</name>
</gene>
<reference evidence="3 4" key="1">
    <citation type="submission" date="2024-12" db="EMBL/GenBank/DDBJ databases">
        <title>The unique morphological basis and parallel evolutionary history of personate flowers in Penstemon.</title>
        <authorList>
            <person name="Depatie T.H."/>
            <person name="Wessinger C.A."/>
        </authorList>
    </citation>
    <scope>NUCLEOTIDE SEQUENCE [LARGE SCALE GENOMIC DNA]</scope>
    <source>
        <strain evidence="3">WTNN_2</strain>
        <tissue evidence="3">Leaf</tissue>
    </source>
</reference>
<name>A0ABD3RJD1_9LAMI</name>
<dbReference type="Pfam" id="PF13963">
    <property type="entry name" value="Transpos_assoc"/>
    <property type="match status" value="1"/>
</dbReference>
<evidence type="ECO:0000259" key="1">
    <source>
        <dbReference type="Pfam" id="PF13960"/>
    </source>
</evidence>
<dbReference type="Pfam" id="PF13960">
    <property type="entry name" value="DUF4218"/>
    <property type="match status" value="1"/>
</dbReference>
<evidence type="ECO:0008006" key="5">
    <source>
        <dbReference type="Google" id="ProtNLM"/>
    </source>
</evidence>
<dbReference type="InterPro" id="IPR004242">
    <property type="entry name" value="Transposase_21"/>
</dbReference>